<dbReference type="GO" id="GO:0005737">
    <property type="term" value="C:cytoplasm"/>
    <property type="evidence" value="ECO:0007669"/>
    <property type="project" value="UniProtKB-SubCell"/>
</dbReference>
<organism evidence="6 7">
    <name type="scientific">Malassezia globosa (strain ATCC MYA-4612 / CBS 7966)</name>
    <name type="common">Dandruff-associated fungus</name>
    <dbReference type="NCBI Taxonomy" id="425265"/>
    <lineage>
        <taxon>Eukaryota</taxon>
        <taxon>Fungi</taxon>
        <taxon>Dikarya</taxon>
        <taxon>Basidiomycota</taxon>
        <taxon>Ustilaginomycotina</taxon>
        <taxon>Malasseziomycetes</taxon>
        <taxon>Malasseziales</taxon>
        <taxon>Malasseziaceae</taxon>
        <taxon>Malassezia</taxon>
    </lineage>
</organism>
<dbReference type="InterPro" id="IPR005033">
    <property type="entry name" value="YEATS"/>
</dbReference>
<keyword evidence="3" id="KW-0227">DNA damage</keyword>
<evidence type="ECO:0000256" key="4">
    <source>
        <dbReference type="SAM" id="MobiDB-lite"/>
    </source>
</evidence>
<name>A8PTM5_MALGO</name>
<evidence type="ECO:0000256" key="1">
    <source>
        <dbReference type="ARBA" id="ARBA00023242"/>
    </source>
</evidence>
<dbReference type="Pfam" id="PF03366">
    <property type="entry name" value="YEATS"/>
    <property type="match status" value="1"/>
</dbReference>
<comment type="function">
    <text evidence="3">Component of the SWR1 complex which mediates the ATP-dependent exchange of histone H2A for an H2A variant leading to transcriptional regulation of selected genes by chromatin remodeling. Component of the NuA4 histone acetyltransferase complex which is involved in transcriptional activation of selected genes principally by acetylation of nucleosomal histones H4 and H2A. The NuA4 complex is also involved in DNA repair. Yaf9 may also be required for viability in conditions in which the structural integrity of the spindle is compromised.</text>
</comment>
<dbReference type="GO" id="GO:0006281">
    <property type="term" value="P:DNA repair"/>
    <property type="evidence" value="ECO:0007669"/>
    <property type="project" value="UniProtKB-UniRule"/>
</dbReference>
<feature type="compositionally biased region" description="Low complexity" evidence="4">
    <location>
        <begin position="173"/>
        <end position="192"/>
    </location>
</feature>
<keyword evidence="3" id="KW-0175">Coiled coil</keyword>
<keyword evidence="3" id="KW-0234">DNA repair</keyword>
<keyword evidence="3" id="KW-0804">Transcription</keyword>
<dbReference type="AlphaFoldDB" id="A8PTM5"/>
<evidence type="ECO:0000256" key="3">
    <source>
        <dbReference type="RuleBase" id="RU367117"/>
    </source>
</evidence>
<proteinExistence type="inferred from homology"/>
<dbReference type="Gene3D" id="2.60.40.1970">
    <property type="entry name" value="YEATS domain"/>
    <property type="match status" value="1"/>
</dbReference>
<keyword evidence="3" id="KW-0010">Activator</keyword>
<dbReference type="PROSITE" id="PS51037">
    <property type="entry name" value="YEATS"/>
    <property type="match status" value="1"/>
</dbReference>
<keyword evidence="3" id="KW-0805">Transcription regulation</keyword>
<dbReference type="VEuPathDB" id="FungiDB:MGL_0448"/>
<keyword evidence="7" id="KW-1185">Reference proteome</keyword>
<evidence type="ECO:0000256" key="2">
    <source>
        <dbReference type="PROSITE-ProRule" id="PRU00376"/>
    </source>
</evidence>
<dbReference type="OrthoDB" id="16041at2759"/>
<reference evidence="6 7" key="1">
    <citation type="journal article" date="2007" name="Proc. Natl. Acad. Sci. U.S.A.">
        <title>Dandruff-associated Malassezia genomes reveal convergent and divergent virulence traits shared with plant and human fungal pathogens.</title>
        <authorList>
            <person name="Xu J."/>
            <person name="Saunders C.W."/>
            <person name="Hu P."/>
            <person name="Grant R.A."/>
            <person name="Boekhout T."/>
            <person name="Kuramae E.E."/>
            <person name="Kronstad J.W."/>
            <person name="Deangelis Y.M."/>
            <person name="Reeder N.L."/>
            <person name="Johnstone K.R."/>
            <person name="Leland M."/>
            <person name="Fieno A.M."/>
            <person name="Begley W.M."/>
            <person name="Sun Y."/>
            <person name="Lacey M.P."/>
            <person name="Chaudhary T."/>
            <person name="Keough T."/>
            <person name="Chu L."/>
            <person name="Sears R."/>
            <person name="Yuan B."/>
            <person name="Dawson T.L.Jr."/>
        </authorList>
    </citation>
    <scope>NUCLEOTIDE SEQUENCE [LARGE SCALE GENOMIC DNA]</scope>
    <source>
        <strain evidence="7">ATCC MYA-4612 / CBS 7966</strain>
    </source>
</reference>
<dbReference type="FunCoup" id="A8PTM5">
    <property type="interactions" value="347"/>
</dbReference>
<dbReference type="STRING" id="425265.A8PTM5"/>
<dbReference type="GO" id="GO:0006355">
    <property type="term" value="P:regulation of DNA-templated transcription"/>
    <property type="evidence" value="ECO:0007669"/>
    <property type="project" value="InterPro"/>
</dbReference>
<comment type="caution">
    <text evidence="6">The sequence shown here is derived from an EMBL/GenBank/DDBJ whole genome shotgun (WGS) entry which is preliminary data.</text>
</comment>
<comment type="subcellular location">
    <subcellularLocation>
        <location evidence="3">Nucleus</location>
    </subcellularLocation>
    <subcellularLocation>
        <location evidence="3">Cytoplasm</location>
    </subcellularLocation>
</comment>
<keyword evidence="3" id="KW-0156">Chromatin regulator</keyword>
<sequence length="339" mass="36778">MSNKRIRGLSISRPILIGSTSTPLTPEEKLSAPPDHTHKWTVAVRSAASAPLASISTNGSASRESESGGMIGTRLHESELDLHRAIGGKDDLSYFIKRVQFRLHDTYAQPTRNVDRSPFSVTETGWGEFEVQIKIFFVPEAGEKPLTILHHLKLHPWSSSVATVGAQSNAPVSDASAHASQAASSLPPSSQSEPHTRNDTQQHAQQDVSLPAAISPPPVVHSWQYEEIVFPEPLEAFYDILIAHPPTPWPATSADALLNTDSLSSSSHNVHTPTGQLIDALSLEAQRAEADRIDLARIDAVQQLDADRAKLIHTEKLLRDTLARLSKLEPASSLPTPSS</sequence>
<protein>
    <recommendedName>
        <fullName evidence="3">Protein AF-9 homolog</fullName>
    </recommendedName>
</protein>
<dbReference type="InterPro" id="IPR055129">
    <property type="entry name" value="YEATS_dom"/>
</dbReference>
<dbReference type="CDD" id="cd16908">
    <property type="entry name" value="YEATS_Yaf9_like"/>
    <property type="match status" value="1"/>
</dbReference>
<dbReference type="OMA" id="DYHKMVG"/>
<dbReference type="Proteomes" id="UP000008837">
    <property type="component" value="Unassembled WGS sequence"/>
</dbReference>
<gene>
    <name evidence="3" type="primary">YAF9</name>
    <name evidence="6" type="ORF">MGL_0448</name>
</gene>
<comment type="similarity">
    <text evidence="3">Belongs to the YAF9 family.</text>
</comment>
<dbReference type="EMBL" id="AAYY01000001">
    <property type="protein sequence ID" value="EDP45459.1"/>
    <property type="molecule type" value="Genomic_DNA"/>
</dbReference>
<feature type="region of interest" description="Disordered" evidence="4">
    <location>
        <begin position="169"/>
        <end position="206"/>
    </location>
</feature>
<dbReference type="KEGG" id="mgl:MGL_0448"/>
<dbReference type="GO" id="GO:0000812">
    <property type="term" value="C:Swr1 complex"/>
    <property type="evidence" value="ECO:0007669"/>
    <property type="project" value="UniProtKB-UniRule"/>
</dbReference>
<accession>A8PTM5</accession>
<dbReference type="PANTHER" id="PTHR23195">
    <property type="entry name" value="YEATS DOMAIN"/>
    <property type="match status" value="1"/>
</dbReference>
<dbReference type="RefSeq" id="XP_001732673.1">
    <property type="nucleotide sequence ID" value="XM_001732621.1"/>
</dbReference>
<keyword evidence="3" id="KW-0963">Cytoplasm</keyword>
<dbReference type="GO" id="GO:0006325">
    <property type="term" value="P:chromatin organization"/>
    <property type="evidence" value="ECO:0007669"/>
    <property type="project" value="UniProtKB-KW"/>
</dbReference>
<evidence type="ECO:0000313" key="6">
    <source>
        <dbReference type="EMBL" id="EDP45459.1"/>
    </source>
</evidence>
<dbReference type="GeneID" id="5856979"/>
<comment type="subunit">
    <text evidence="3">Component of the SWR1 chromatin-remodeling complex and of the NuA4 histone acetyltransferase complex.</text>
</comment>
<keyword evidence="1 2" id="KW-0539">Nucleus</keyword>
<dbReference type="InterPro" id="IPR038704">
    <property type="entry name" value="YEAST_sf"/>
</dbReference>
<evidence type="ECO:0000259" key="5">
    <source>
        <dbReference type="PROSITE" id="PS51037"/>
    </source>
</evidence>
<comment type="domain">
    <text evidence="3">The coiled-coil domain is required for assembly into the NuA4 complex.</text>
</comment>
<feature type="domain" description="YEATS" evidence="5">
    <location>
        <begin position="5"/>
        <end position="244"/>
    </location>
</feature>
<evidence type="ECO:0000313" key="7">
    <source>
        <dbReference type="Proteomes" id="UP000008837"/>
    </source>
</evidence>
<dbReference type="InParanoid" id="A8PTM5"/>